<dbReference type="RefSeq" id="WP_101650615.1">
    <property type="nucleotide sequence ID" value="NZ_PGVE01000083.1"/>
</dbReference>
<evidence type="ECO:0000313" key="2">
    <source>
        <dbReference type="EMBL" id="PLS02056.1"/>
    </source>
</evidence>
<sequence>MNKVLAFLTTLVILMILNFGAAFLLHANIVDLTFPIGILGILATAPNNRMTDLFNSQTYMEVGEKRHAKFGRIPIYASVAYTLFAIIITFFYYKSYFI</sequence>
<gene>
    <name evidence="2" type="ORF">CVD27_22455</name>
</gene>
<evidence type="ECO:0000256" key="1">
    <source>
        <dbReference type="SAM" id="Phobius"/>
    </source>
</evidence>
<dbReference type="EMBL" id="PGVE01000083">
    <property type="protein sequence ID" value="PLS02056.1"/>
    <property type="molecule type" value="Genomic_DNA"/>
</dbReference>
<name>A0A2N5H956_9BACI</name>
<keyword evidence="1" id="KW-0812">Transmembrane</keyword>
<dbReference type="AlphaFoldDB" id="A0A2N5H956"/>
<organism evidence="2 3">
    <name type="scientific">Neobacillus cucumis</name>
    <dbReference type="NCBI Taxonomy" id="1740721"/>
    <lineage>
        <taxon>Bacteria</taxon>
        <taxon>Bacillati</taxon>
        <taxon>Bacillota</taxon>
        <taxon>Bacilli</taxon>
        <taxon>Bacillales</taxon>
        <taxon>Bacillaceae</taxon>
        <taxon>Neobacillus</taxon>
    </lineage>
</organism>
<keyword evidence="1" id="KW-0472">Membrane</keyword>
<keyword evidence="3" id="KW-1185">Reference proteome</keyword>
<comment type="caution">
    <text evidence="2">The sequence shown here is derived from an EMBL/GenBank/DDBJ whole genome shotgun (WGS) entry which is preliminary data.</text>
</comment>
<reference evidence="2 3" key="1">
    <citation type="submission" date="2017-11" db="EMBL/GenBank/DDBJ databases">
        <title>Comparitive Functional Genomics of Dry Heat Resistant strains isolated from the Viking Spacecraft.</title>
        <authorList>
            <person name="Seuylemezian A."/>
            <person name="Cooper K."/>
            <person name="Vaishampayan P."/>
        </authorList>
    </citation>
    <scope>NUCLEOTIDE SEQUENCE [LARGE SCALE GENOMIC DNA]</scope>
    <source>
        <strain evidence="2 3">V32-6</strain>
    </source>
</reference>
<dbReference type="OrthoDB" id="2428514at2"/>
<proteinExistence type="predicted"/>
<evidence type="ECO:0000313" key="3">
    <source>
        <dbReference type="Proteomes" id="UP000234950"/>
    </source>
</evidence>
<protein>
    <submittedName>
        <fullName evidence="2">Uncharacterized protein</fullName>
    </submittedName>
</protein>
<accession>A0A2N5H956</accession>
<dbReference type="Proteomes" id="UP000234950">
    <property type="component" value="Unassembled WGS sequence"/>
</dbReference>
<feature type="transmembrane region" description="Helical" evidence="1">
    <location>
        <begin position="73"/>
        <end position="93"/>
    </location>
</feature>
<keyword evidence="1" id="KW-1133">Transmembrane helix</keyword>